<keyword evidence="7" id="KW-1185">Reference proteome</keyword>
<dbReference type="KEGG" id="dpc:A6048_17090"/>
<keyword evidence="2 4" id="KW-0238">DNA-binding</keyword>
<dbReference type="SUPFAM" id="SSF46689">
    <property type="entry name" value="Homeodomain-like"/>
    <property type="match status" value="1"/>
</dbReference>
<proteinExistence type="predicted"/>
<dbReference type="Gene3D" id="1.10.357.10">
    <property type="entry name" value="Tetracycline Repressor, domain 2"/>
    <property type="match status" value="1"/>
</dbReference>
<dbReference type="PANTHER" id="PTHR30055:SF234">
    <property type="entry name" value="HTH-TYPE TRANSCRIPTIONAL REGULATOR BETI"/>
    <property type="match status" value="1"/>
</dbReference>
<keyword evidence="3" id="KW-0804">Transcription</keyword>
<sequence length="185" mass="20038">MRSREIILEATRAVIGESGFTAVNVAGVARRAGVSRQTVHSIFGTREELVSQAVSDRLTSLTGAFAELMESTETPLGLFVEMMIQARHHVLGDPLLRELTLSGTANPIFDPGAARRAHDYAVALLSPAVARFPELEGRVENLADIAVHVGWSVLCLDDPASRPDAELRAFISGWMAPVVDPPRRE</sequence>
<dbReference type="InterPro" id="IPR050109">
    <property type="entry name" value="HTH-type_TetR-like_transc_reg"/>
</dbReference>
<dbReference type="GO" id="GO:0000976">
    <property type="term" value="F:transcription cis-regulatory region binding"/>
    <property type="evidence" value="ECO:0007669"/>
    <property type="project" value="TreeGrafter"/>
</dbReference>
<name>A0AAD0NPL0_9ACTN</name>
<evidence type="ECO:0000259" key="5">
    <source>
        <dbReference type="PROSITE" id="PS50977"/>
    </source>
</evidence>
<dbReference type="EMBL" id="CP015453">
    <property type="protein sequence ID" value="AWH96927.1"/>
    <property type="molecule type" value="Genomic_DNA"/>
</dbReference>
<protein>
    <recommendedName>
        <fullName evidence="5">HTH tetR-type domain-containing protein</fullName>
    </recommendedName>
</protein>
<dbReference type="RefSeq" id="WP_159110354.1">
    <property type="nucleotide sequence ID" value="NZ_CP015453.1"/>
</dbReference>
<dbReference type="Pfam" id="PF00440">
    <property type="entry name" value="TetR_N"/>
    <property type="match status" value="1"/>
</dbReference>
<reference evidence="6 7" key="1">
    <citation type="submission" date="2016-04" db="EMBL/GenBank/DDBJ databases">
        <title>Complete genome sequence of the haloalkaliphilic hydrocarbon-degrading bacterium Dietzia psychralcaliphila ILA-1T, isolated from a drain of a fish product-processing plant.</title>
        <authorList>
            <person name="Zhao J."/>
            <person name="Hu B."/>
            <person name="Geng S."/>
            <person name="Nie Y."/>
            <person name="Tang Y."/>
        </authorList>
    </citation>
    <scope>NUCLEOTIDE SEQUENCE [LARGE SCALE GENOMIC DNA]</scope>
    <source>
        <strain evidence="6 7">ILA-1</strain>
    </source>
</reference>
<dbReference type="Proteomes" id="UP000244903">
    <property type="component" value="Chromosome"/>
</dbReference>
<dbReference type="InterPro" id="IPR001647">
    <property type="entry name" value="HTH_TetR"/>
</dbReference>
<feature type="DNA-binding region" description="H-T-H motif" evidence="4">
    <location>
        <begin position="24"/>
        <end position="43"/>
    </location>
</feature>
<keyword evidence="1" id="KW-0805">Transcription regulation</keyword>
<dbReference type="PRINTS" id="PR00455">
    <property type="entry name" value="HTHTETR"/>
</dbReference>
<organism evidence="6 7">
    <name type="scientific">Dietzia psychralcaliphila</name>
    <dbReference type="NCBI Taxonomy" id="139021"/>
    <lineage>
        <taxon>Bacteria</taxon>
        <taxon>Bacillati</taxon>
        <taxon>Actinomycetota</taxon>
        <taxon>Actinomycetes</taxon>
        <taxon>Mycobacteriales</taxon>
        <taxon>Dietziaceae</taxon>
        <taxon>Dietzia</taxon>
    </lineage>
</organism>
<evidence type="ECO:0000313" key="7">
    <source>
        <dbReference type="Proteomes" id="UP000244903"/>
    </source>
</evidence>
<accession>A0AAD0NPL0</accession>
<evidence type="ECO:0000256" key="3">
    <source>
        <dbReference type="ARBA" id="ARBA00023163"/>
    </source>
</evidence>
<evidence type="ECO:0000256" key="4">
    <source>
        <dbReference type="PROSITE-ProRule" id="PRU00335"/>
    </source>
</evidence>
<dbReference type="InterPro" id="IPR009057">
    <property type="entry name" value="Homeodomain-like_sf"/>
</dbReference>
<dbReference type="GO" id="GO:0003700">
    <property type="term" value="F:DNA-binding transcription factor activity"/>
    <property type="evidence" value="ECO:0007669"/>
    <property type="project" value="TreeGrafter"/>
</dbReference>
<evidence type="ECO:0000313" key="6">
    <source>
        <dbReference type="EMBL" id="AWH96927.1"/>
    </source>
</evidence>
<evidence type="ECO:0000256" key="1">
    <source>
        <dbReference type="ARBA" id="ARBA00023015"/>
    </source>
</evidence>
<dbReference type="PANTHER" id="PTHR30055">
    <property type="entry name" value="HTH-TYPE TRANSCRIPTIONAL REGULATOR RUTR"/>
    <property type="match status" value="1"/>
</dbReference>
<gene>
    <name evidence="6" type="ORF">A6048_17090</name>
</gene>
<dbReference type="AlphaFoldDB" id="A0AAD0NPL0"/>
<feature type="domain" description="HTH tetR-type" evidence="5">
    <location>
        <begin position="1"/>
        <end position="61"/>
    </location>
</feature>
<evidence type="ECO:0000256" key="2">
    <source>
        <dbReference type="ARBA" id="ARBA00023125"/>
    </source>
</evidence>
<dbReference type="PROSITE" id="PS50977">
    <property type="entry name" value="HTH_TETR_2"/>
    <property type="match status" value="1"/>
</dbReference>